<keyword evidence="1" id="KW-0812">Transmembrane</keyword>
<protein>
    <submittedName>
        <fullName evidence="2">Uncharacterized protein</fullName>
    </submittedName>
</protein>
<accession>A0A7S4EFD4</accession>
<keyword evidence="1" id="KW-0472">Membrane</keyword>
<dbReference type="EMBL" id="HBIX01003413">
    <property type="protein sequence ID" value="CAE0709900.1"/>
    <property type="molecule type" value="Transcribed_RNA"/>
</dbReference>
<feature type="transmembrane region" description="Helical" evidence="1">
    <location>
        <begin position="57"/>
        <end position="80"/>
    </location>
</feature>
<reference evidence="2" key="1">
    <citation type="submission" date="2021-01" db="EMBL/GenBank/DDBJ databases">
        <authorList>
            <person name="Corre E."/>
            <person name="Pelletier E."/>
            <person name="Niang G."/>
            <person name="Scheremetjew M."/>
            <person name="Finn R."/>
            <person name="Kale V."/>
            <person name="Holt S."/>
            <person name="Cochrane G."/>
            <person name="Meng A."/>
            <person name="Brown T."/>
            <person name="Cohen L."/>
        </authorList>
    </citation>
    <scope>NUCLEOTIDE SEQUENCE</scope>
    <source>
        <strain evidence="2">10249 10 AB</strain>
    </source>
</reference>
<feature type="transmembrane region" description="Helical" evidence="1">
    <location>
        <begin position="95"/>
        <end position="115"/>
    </location>
</feature>
<evidence type="ECO:0000256" key="1">
    <source>
        <dbReference type="SAM" id="Phobius"/>
    </source>
</evidence>
<keyword evidence="1" id="KW-1133">Transmembrane helix</keyword>
<gene>
    <name evidence="2" type="ORF">PAUS00366_LOCUS2620</name>
</gene>
<sequence>MTSLSQETEIPIKMNGSYGIERTQPSTLLGELSEVEWAQFCEQVDDIVVPFNKLEKLIRFCGIVSFFVYAIAGAVLYFFFPDFFYRSDGGNPDTIGLFLAFLIPTFLSIGGIVIANKKRQRGFAEVKSICERISIRHQTLSFHLRAVRSQSQGSRSQGSRSQGFTSQGFTSQGFTSQGFITRAQAHKDPYILVMINRQQQGP</sequence>
<organism evidence="2">
    <name type="scientific">Pseudo-nitzschia australis</name>
    <dbReference type="NCBI Taxonomy" id="44445"/>
    <lineage>
        <taxon>Eukaryota</taxon>
        <taxon>Sar</taxon>
        <taxon>Stramenopiles</taxon>
        <taxon>Ochrophyta</taxon>
        <taxon>Bacillariophyta</taxon>
        <taxon>Bacillariophyceae</taxon>
        <taxon>Bacillariophycidae</taxon>
        <taxon>Bacillariales</taxon>
        <taxon>Bacillariaceae</taxon>
        <taxon>Pseudo-nitzschia</taxon>
    </lineage>
</organism>
<name>A0A7S4EFD4_9STRA</name>
<proteinExistence type="predicted"/>
<evidence type="ECO:0000313" key="2">
    <source>
        <dbReference type="EMBL" id="CAE0709900.1"/>
    </source>
</evidence>
<dbReference type="AlphaFoldDB" id="A0A7S4EFD4"/>